<dbReference type="Pfam" id="PF02770">
    <property type="entry name" value="Acyl-CoA_dh_M"/>
    <property type="match status" value="1"/>
</dbReference>
<dbReference type="Gene3D" id="6.10.250.600">
    <property type="match status" value="1"/>
</dbReference>
<gene>
    <name evidence="8" type="ORF">L210DRAFT_3141852</name>
</gene>
<comment type="cofactor">
    <cofactor evidence="4">
        <name>FAD</name>
        <dbReference type="ChEBI" id="CHEBI:57692"/>
    </cofactor>
</comment>
<dbReference type="Proteomes" id="UP001194468">
    <property type="component" value="Unassembled WGS sequence"/>
</dbReference>
<keyword evidence="9" id="KW-1185">Reference proteome</keyword>
<evidence type="ECO:0000313" key="8">
    <source>
        <dbReference type="EMBL" id="KAF8442841.1"/>
    </source>
</evidence>
<dbReference type="InterPro" id="IPR052904">
    <property type="entry name" value="Acyl-CoA_dehydrogenase-like"/>
</dbReference>
<dbReference type="InterPro" id="IPR009100">
    <property type="entry name" value="AcylCoA_DH/oxidase_NM_dom_sf"/>
</dbReference>
<protein>
    <recommendedName>
        <fullName evidence="10">Acyl-CoA dehydrogenase NM domain-like protein</fullName>
    </recommendedName>
</protein>
<name>A0AAD4BXC8_BOLED</name>
<dbReference type="SUPFAM" id="SSF47203">
    <property type="entry name" value="Acyl-CoA dehydrogenase C-terminal domain-like"/>
    <property type="match status" value="1"/>
</dbReference>
<dbReference type="Pfam" id="PF18158">
    <property type="entry name" value="AidB_N"/>
    <property type="match status" value="1"/>
</dbReference>
<organism evidence="8 9">
    <name type="scientific">Boletus edulis BED1</name>
    <dbReference type="NCBI Taxonomy" id="1328754"/>
    <lineage>
        <taxon>Eukaryota</taxon>
        <taxon>Fungi</taxon>
        <taxon>Dikarya</taxon>
        <taxon>Basidiomycota</taxon>
        <taxon>Agaricomycotina</taxon>
        <taxon>Agaricomycetes</taxon>
        <taxon>Agaricomycetidae</taxon>
        <taxon>Boletales</taxon>
        <taxon>Boletineae</taxon>
        <taxon>Boletaceae</taxon>
        <taxon>Boletoideae</taxon>
        <taxon>Boletus</taxon>
    </lineage>
</organism>
<evidence type="ECO:0000256" key="3">
    <source>
        <dbReference type="ARBA" id="ARBA00022827"/>
    </source>
</evidence>
<keyword evidence="2 4" id="KW-0285">Flavoprotein</keyword>
<feature type="domain" description="Acyl-CoA dehydrogenase/oxidase C-terminal" evidence="5">
    <location>
        <begin position="298"/>
        <end position="455"/>
    </location>
</feature>
<dbReference type="EMBL" id="WHUW01000008">
    <property type="protein sequence ID" value="KAF8442841.1"/>
    <property type="molecule type" value="Genomic_DNA"/>
</dbReference>
<proteinExistence type="inferred from homology"/>
<feature type="domain" description="Acyl-CoA oxidase/dehydrogenase middle" evidence="6">
    <location>
        <begin position="172"/>
        <end position="286"/>
    </location>
</feature>
<dbReference type="InterPro" id="IPR009075">
    <property type="entry name" value="AcylCo_DH/oxidase_C"/>
</dbReference>
<sequence>MRVEDGFQLTHFTERNAYLSDPVLPNLLKRVLPSKIVNEIEPDLVRLGTETITSVRAISERATPPRLTQYNHWGQRIDQLDTSDAWKALKAVFFKEGIPGIFYERTYGEFSRIYGFAKLHMLVGDSHVVGCPISMTDGCARVLELIGTSEMKTRLLPRLTSRDPSFAFTSGQWMTERPGGSDVSLTETIAVPTENSGDHMWPEYQLDGFKWFSSATDSNVSVALARTGDIKDGSRSLSLFLVPLRIPLVPQAGEPLPSSISNGIHTHRLKNKIGTHIVPTAELSLKSTTAYLLGSLHHGVKHILPVLYITRIHSAISGTGHLRKCLEIATAYSNVRRISNGQQLLSENAVHVAQLASISLVYRALTHLVFGTILFMGRVEANVASKDDASLLRILTAVVKAFTAEKAVAAMEESMTALGGMGYMEEVGIGRSIRDALVEKIWEGTTSVLALDLVRSANDPTAFTAFKNWGTKILDSCPPELGSKVQAPLEAVKAAFQTIDNVYGHPMTISPLLPRPALMLVGHAASAAMLLEHAVWSHNMKTSDRDVDAEVFVRWVNEGGLSSSFREVLDIASGDNGERISMNSSLAYGSRL</sequence>
<evidence type="ECO:0000256" key="4">
    <source>
        <dbReference type="RuleBase" id="RU362125"/>
    </source>
</evidence>
<dbReference type="SUPFAM" id="SSF56645">
    <property type="entry name" value="Acyl-CoA dehydrogenase NM domain-like"/>
    <property type="match status" value="1"/>
</dbReference>
<comment type="caution">
    <text evidence="8">The sequence shown here is derived from an EMBL/GenBank/DDBJ whole genome shotgun (WGS) entry which is preliminary data.</text>
</comment>
<reference evidence="8" key="1">
    <citation type="submission" date="2019-10" db="EMBL/GenBank/DDBJ databases">
        <authorList>
            <consortium name="DOE Joint Genome Institute"/>
            <person name="Kuo A."/>
            <person name="Miyauchi S."/>
            <person name="Kiss E."/>
            <person name="Drula E."/>
            <person name="Kohler A."/>
            <person name="Sanchez-Garcia M."/>
            <person name="Andreopoulos B."/>
            <person name="Barry K.W."/>
            <person name="Bonito G."/>
            <person name="Buee M."/>
            <person name="Carver A."/>
            <person name="Chen C."/>
            <person name="Cichocki N."/>
            <person name="Clum A."/>
            <person name="Culley D."/>
            <person name="Crous P.W."/>
            <person name="Fauchery L."/>
            <person name="Girlanda M."/>
            <person name="Hayes R."/>
            <person name="Keri Z."/>
            <person name="LaButti K."/>
            <person name="Lipzen A."/>
            <person name="Lombard V."/>
            <person name="Magnuson J."/>
            <person name="Maillard F."/>
            <person name="Morin E."/>
            <person name="Murat C."/>
            <person name="Nolan M."/>
            <person name="Ohm R."/>
            <person name="Pangilinan J."/>
            <person name="Pereira M."/>
            <person name="Perotto S."/>
            <person name="Peter M."/>
            <person name="Riley R."/>
            <person name="Sitrit Y."/>
            <person name="Stielow B."/>
            <person name="Szollosi G."/>
            <person name="Zifcakova L."/>
            <person name="Stursova M."/>
            <person name="Spatafora J.W."/>
            <person name="Tedersoo L."/>
            <person name="Vaario L.-M."/>
            <person name="Yamada A."/>
            <person name="Yan M."/>
            <person name="Wang P."/>
            <person name="Xu J."/>
            <person name="Bruns T."/>
            <person name="Baldrian P."/>
            <person name="Vilgalys R."/>
            <person name="Henrissat B."/>
            <person name="Grigoriev I.V."/>
            <person name="Hibbett D."/>
            <person name="Nagy L.G."/>
            <person name="Martin F.M."/>
        </authorList>
    </citation>
    <scope>NUCLEOTIDE SEQUENCE</scope>
    <source>
        <strain evidence="8">BED1</strain>
    </source>
</reference>
<dbReference type="GO" id="GO:0003995">
    <property type="term" value="F:acyl-CoA dehydrogenase activity"/>
    <property type="evidence" value="ECO:0007669"/>
    <property type="project" value="TreeGrafter"/>
</dbReference>
<reference evidence="8" key="2">
    <citation type="journal article" date="2020" name="Nat. Commun.">
        <title>Large-scale genome sequencing of mycorrhizal fungi provides insights into the early evolution of symbiotic traits.</title>
        <authorList>
            <person name="Miyauchi S."/>
            <person name="Kiss E."/>
            <person name="Kuo A."/>
            <person name="Drula E."/>
            <person name="Kohler A."/>
            <person name="Sanchez-Garcia M."/>
            <person name="Morin E."/>
            <person name="Andreopoulos B."/>
            <person name="Barry K.W."/>
            <person name="Bonito G."/>
            <person name="Buee M."/>
            <person name="Carver A."/>
            <person name="Chen C."/>
            <person name="Cichocki N."/>
            <person name="Clum A."/>
            <person name="Culley D."/>
            <person name="Crous P.W."/>
            <person name="Fauchery L."/>
            <person name="Girlanda M."/>
            <person name="Hayes R.D."/>
            <person name="Keri Z."/>
            <person name="LaButti K."/>
            <person name="Lipzen A."/>
            <person name="Lombard V."/>
            <person name="Magnuson J."/>
            <person name="Maillard F."/>
            <person name="Murat C."/>
            <person name="Nolan M."/>
            <person name="Ohm R.A."/>
            <person name="Pangilinan J."/>
            <person name="Pereira M.F."/>
            <person name="Perotto S."/>
            <person name="Peter M."/>
            <person name="Pfister S."/>
            <person name="Riley R."/>
            <person name="Sitrit Y."/>
            <person name="Stielow J.B."/>
            <person name="Szollosi G."/>
            <person name="Zifcakova L."/>
            <person name="Stursova M."/>
            <person name="Spatafora J.W."/>
            <person name="Tedersoo L."/>
            <person name="Vaario L.M."/>
            <person name="Yamada A."/>
            <person name="Yan M."/>
            <person name="Wang P."/>
            <person name="Xu J."/>
            <person name="Bruns T."/>
            <person name="Baldrian P."/>
            <person name="Vilgalys R."/>
            <person name="Dunand C."/>
            <person name="Henrissat B."/>
            <person name="Grigoriev I.V."/>
            <person name="Hibbett D."/>
            <person name="Nagy L.G."/>
            <person name="Martin F.M."/>
        </authorList>
    </citation>
    <scope>NUCLEOTIDE SEQUENCE</scope>
    <source>
        <strain evidence="8">BED1</strain>
    </source>
</reference>
<dbReference type="InterPro" id="IPR036250">
    <property type="entry name" value="AcylCo_DH-like_C"/>
</dbReference>
<evidence type="ECO:0000259" key="5">
    <source>
        <dbReference type="Pfam" id="PF00441"/>
    </source>
</evidence>
<evidence type="ECO:0000256" key="1">
    <source>
        <dbReference type="ARBA" id="ARBA00009347"/>
    </source>
</evidence>
<keyword evidence="3 4" id="KW-0274">FAD</keyword>
<dbReference type="AlphaFoldDB" id="A0AAD4BXC8"/>
<evidence type="ECO:0000256" key="2">
    <source>
        <dbReference type="ARBA" id="ARBA00022630"/>
    </source>
</evidence>
<evidence type="ECO:0000259" key="7">
    <source>
        <dbReference type="Pfam" id="PF18158"/>
    </source>
</evidence>
<dbReference type="InterPro" id="IPR041504">
    <property type="entry name" value="AidB_N"/>
</dbReference>
<evidence type="ECO:0000259" key="6">
    <source>
        <dbReference type="Pfam" id="PF02770"/>
    </source>
</evidence>
<dbReference type="Gene3D" id="1.20.140.10">
    <property type="entry name" value="Butyryl-CoA Dehydrogenase, subunit A, domain 3"/>
    <property type="match status" value="1"/>
</dbReference>
<evidence type="ECO:0000313" key="9">
    <source>
        <dbReference type="Proteomes" id="UP001194468"/>
    </source>
</evidence>
<dbReference type="PANTHER" id="PTHR42707:SF2">
    <property type="entry name" value="ACD11 DEHYDROGENASE"/>
    <property type="match status" value="1"/>
</dbReference>
<feature type="domain" description="Adaptive response protein AidB N-terminal" evidence="7">
    <location>
        <begin position="8"/>
        <end position="162"/>
    </location>
</feature>
<dbReference type="PANTHER" id="PTHR42707">
    <property type="entry name" value="ACYL-COA DEHYDROGENASE"/>
    <property type="match status" value="1"/>
</dbReference>
<dbReference type="InterPro" id="IPR006091">
    <property type="entry name" value="Acyl-CoA_Oxase/DH_mid-dom"/>
</dbReference>
<accession>A0AAD4BXC8</accession>
<evidence type="ECO:0008006" key="10">
    <source>
        <dbReference type="Google" id="ProtNLM"/>
    </source>
</evidence>
<dbReference type="Pfam" id="PF00441">
    <property type="entry name" value="Acyl-CoA_dh_1"/>
    <property type="match status" value="1"/>
</dbReference>
<keyword evidence="4" id="KW-0560">Oxidoreductase</keyword>
<dbReference type="Gene3D" id="2.40.110.20">
    <property type="match status" value="1"/>
</dbReference>
<comment type="similarity">
    <text evidence="1 4">Belongs to the acyl-CoA dehydrogenase family.</text>
</comment>